<name>A0A080LY22_9PROT</name>
<evidence type="ECO:0008006" key="3">
    <source>
        <dbReference type="Google" id="ProtNLM"/>
    </source>
</evidence>
<sequence length="100" mass="11505">MKSALFVDFDNVYSGLRRLDPGTADQFARTPTAWMNWLIDSLELPAPTWPGARRRILVRRCYLNPQAYQRFRPSCGAGTGERQCWPLASHRRPTGHRLTC</sequence>
<organism evidence="1 2">
    <name type="scientific">Candidatus Accumulibacter phosphatis</name>
    <dbReference type="NCBI Taxonomy" id="327160"/>
    <lineage>
        <taxon>Bacteria</taxon>
        <taxon>Pseudomonadati</taxon>
        <taxon>Pseudomonadota</taxon>
        <taxon>Betaproteobacteria</taxon>
        <taxon>Candidatus Accumulibacter</taxon>
    </lineage>
</organism>
<reference evidence="1 2" key="1">
    <citation type="submission" date="2014-02" db="EMBL/GenBank/DDBJ databases">
        <title>Expanding our view of genomic diversity in Candidatus Accumulibacter clades.</title>
        <authorList>
            <person name="Skennerton C.T."/>
            <person name="Barr J.J."/>
            <person name="Slater F.R."/>
            <person name="Bond P.L."/>
            <person name="Tyson G.W."/>
        </authorList>
    </citation>
    <scope>NUCLEOTIDE SEQUENCE [LARGE SCALE GENOMIC DNA]</scope>
    <source>
        <strain evidence="2">BA-91</strain>
    </source>
</reference>
<comment type="caution">
    <text evidence="1">The sequence shown here is derived from an EMBL/GenBank/DDBJ whole genome shotgun (WGS) entry which is preliminary data.</text>
</comment>
<accession>A0A080LY22</accession>
<dbReference type="AlphaFoldDB" id="A0A080LY22"/>
<evidence type="ECO:0000313" key="1">
    <source>
        <dbReference type="EMBL" id="KFB73698.1"/>
    </source>
</evidence>
<proteinExistence type="predicted"/>
<dbReference type="EMBL" id="JDVG02000180">
    <property type="protein sequence ID" value="KFB73698.1"/>
    <property type="molecule type" value="Genomic_DNA"/>
</dbReference>
<dbReference type="Proteomes" id="UP000020077">
    <property type="component" value="Unassembled WGS sequence"/>
</dbReference>
<evidence type="ECO:0000313" key="2">
    <source>
        <dbReference type="Proteomes" id="UP000020077"/>
    </source>
</evidence>
<gene>
    <name evidence="1" type="ORF">AW09_001037</name>
</gene>
<protein>
    <recommendedName>
        <fullName evidence="3">NYN domain-containing protein</fullName>
    </recommendedName>
</protein>